<proteinExistence type="inferred from homology"/>
<sequence length="578" mass="63402">MLAAQVLPQECDSDSPTAFTNPILPGWNSDPTCAFVAEWDDTTFCSTSSFMTIPGAPVYASKDLVNWKLASHAFSRPEQLPLLANEPTQLGGIWASSIRFHQGALYLITVYQSWEDNNPPNRLEKPQIVLFKTTDPYDDDAWSVPVIIENPGKHIDPEIFWDGEKIYMLLAHGWLSEIDIKTGASTEPVQIWEGLGGFSPEGPRLYRKDDHFYIMQAEGGTGANHSEVIARSRDIWGPYEAFEGNAILTNRDTDEYFQNVGHADLFQDSKGDWWGVALTVRGGPASDIYPMGREMALFAATWDESEWPVLEQVRGNMTGPLPARNTDIPGNGHFINSPDIVDFAPGSKIPSHFLWWRSRDDSLFEVSPAGHPNSLRISPSAINLTGPVATTEYDLLKNPLAFVVRKQETTLFNYTVDVSFTPSVVEEEAGISLFLNQLQHLDLGIVNLPACGAKTAIPHLRFRVEASGKPDARVAETVVIPVPKTWLDGPISLHISGVSDRDYTFGASPSLKPEEYVLLGAADGSVVSGGGGLFTGSLLGAYATNNGGKGTTPAYFSRWRYLPVAQQIGPDEFDPATK</sequence>
<dbReference type="SUPFAM" id="SSF75005">
    <property type="entry name" value="Arabinanase/levansucrase/invertase"/>
    <property type="match status" value="1"/>
</dbReference>
<dbReference type="InterPro" id="IPR013320">
    <property type="entry name" value="ConA-like_dom_sf"/>
</dbReference>
<dbReference type="Pfam" id="PF04616">
    <property type="entry name" value="Glyco_hydro_43"/>
    <property type="match status" value="1"/>
</dbReference>
<evidence type="ECO:0000256" key="3">
    <source>
        <dbReference type="ARBA" id="ARBA00023295"/>
    </source>
</evidence>
<dbReference type="InterPro" id="IPR041542">
    <property type="entry name" value="GH43_C2"/>
</dbReference>
<dbReference type="CDD" id="cd18833">
    <property type="entry name" value="GH43_PcXyl-like"/>
    <property type="match status" value="1"/>
</dbReference>
<dbReference type="GO" id="GO:0005975">
    <property type="term" value="P:carbohydrate metabolic process"/>
    <property type="evidence" value="ECO:0007669"/>
    <property type="project" value="InterPro"/>
</dbReference>
<dbReference type="OrthoDB" id="2139957at2759"/>
<gene>
    <name evidence="7" type="ORF">F5X68DRAFT_127129</name>
</gene>
<dbReference type="Gene3D" id="2.115.10.20">
    <property type="entry name" value="Glycosyl hydrolase domain, family 43"/>
    <property type="match status" value="1"/>
</dbReference>
<dbReference type="Pfam" id="PF17851">
    <property type="entry name" value="GH43_C2"/>
    <property type="match status" value="1"/>
</dbReference>
<keyword evidence="8" id="KW-1185">Reference proteome</keyword>
<organism evidence="7 8">
    <name type="scientific">Plectosphaerella plurivora</name>
    <dbReference type="NCBI Taxonomy" id="936078"/>
    <lineage>
        <taxon>Eukaryota</taxon>
        <taxon>Fungi</taxon>
        <taxon>Dikarya</taxon>
        <taxon>Ascomycota</taxon>
        <taxon>Pezizomycotina</taxon>
        <taxon>Sordariomycetes</taxon>
        <taxon>Hypocreomycetidae</taxon>
        <taxon>Glomerellales</taxon>
        <taxon>Plectosphaerellaceae</taxon>
        <taxon>Plectosphaerella</taxon>
    </lineage>
</organism>
<dbReference type="GO" id="GO:0004553">
    <property type="term" value="F:hydrolase activity, hydrolyzing O-glycosyl compounds"/>
    <property type="evidence" value="ECO:0007669"/>
    <property type="project" value="InterPro"/>
</dbReference>
<evidence type="ECO:0000313" key="8">
    <source>
        <dbReference type="Proteomes" id="UP000770015"/>
    </source>
</evidence>
<keyword evidence="3 5" id="KW-0326">Glycosidase</keyword>
<evidence type="ECO:0000313" key="7">
    <source>
        <dbReference type="EMBL" id="KAH6695505.1"/>
    </source>
</evidence>
<reference evidence="7" key="1">
    <citation type="journal article" date="2021" name="Nat. Commun.">
        <title>Genetic determinants of endophytism in the Arabidopsis root mycobiome.</title>
        <authorList>
            <person name="Mesny F."/>
            <person name="Miyauchi S."/>
            <person name="Thiergart T."/>
            <person name="Pickel B."/>
            <person name="Atanasova L."/>
            <person name="Karlsson M."/>
            <person name="Huettel B."/>
            <person name="Barry K.W."/>
            <person name="Haridas S."/>
            <person name="Chen C."/>
            <person name="Bauer D."/>
            <person name="Andreopoulos W."/>
            <person name="Pangilinan J."/>
            <person name="LaButti K."/>
            <person name="Riley R."/>
            <person name="Lipzen A."/>
            <person name="Clum A."/>
            <person name="Drula E."/>
            <person name="Henrissat B."/>
            <person name="Kohler A."/>
            <person name="Grigoriev I.V."/>
            <person name="Martin F.M."/>
            <person name="Hacquard S."/>
        </authorList>
    </citation>
    <scope>NUCLEOTIDE SEQUENCE</scope>
    <source>
        <strain evidence="7">MPI-SDFR-AT-0117</strain>
    </source>
</reference>
<comment type="caution">
    <text evidence="7">The sequence shown here is derived from an EMBL/GenBank/DDBJ whole genome shotgun (WGS) entry which is preliminary data.</text>
</comment>
<feature type="domain" description="Beta-xylosidase C-terminal Concanavalin A-like" evidence="6">
    <location>
        <begin position="343"/>
        <end position="561"/>
    </location>
</feature>
<dbReference type="InterPro" id="IPR023296">
    <property type="entry name" value="Glyco_hydro_beta-prop_sf"/>
</dbReference>
<protein>
    <submittedName>
        <fullName evidence="7">Xylosidase/arabinosidase</fullName>
    </submittedName>
</protein>
<dbReference type="InterPro" id="IPR051795">
    <property type="entry name" value="Glycosyl_Hydrlase_43"/>
</dbReference>
<evidence type="ECO:0000259" key="6">
    <source>
        <dbReference type="Pfam" id="PF17851"/>
    </source>
</evidence>
<dbReference type="PANTHER" id="PTHR42812">
    <property type="entry name" value="BETA-XYLOSIDASE"/>
    <property type="match status" value="1"/>
</dbReference>
<name>A0A9P9ACK8_9PEZI</name>
<dbReference type="InterPro" id="IPR006710">
    <property type="entry name" value="Glyco_hydro_43"/>
</dbReference>
<dbReference type="Proteomes" id="UP000770015">
    <property type="component" value="Unassembled WGS sequence"/>
</dbReference>
<dbReference type="SUPFAM" id="SSF49899">
    <property type="entry name" value="Concanavalin A-like lectins/glucanases"/>
    <property type="match status" value="1"/>
</dbReference>
<keyword evidence="2 5" id="KW-0378">Hydrolase</keyword>
<evidence type="ECO:0000256" key="1">
    <source>
        <dbReference type="ARBA" id="ARBA00009865"/>
    </source>
</evidence>
<dbReference type="PANTHER" id="PTHR42812:SF17">
    <property type="entry name" value="BETA-XYLOSIDASE C-TERMINAL CONCANAVALIN A-LIKE DOMAIN-CONTAINING PROTEIN-RELATED"/>
    <property type="match status" value="1"/>
</dbReference>
<dbReference type="EMBL" id="JAGSXJ010000002">
    <property type="protein sequence ID" value="KAH6695505.1"/>
    <property type="molecule type" value="Genomic_DNA"/>
</dbReference>
<dbReference type="AlphaFoldDB" id="A0A9P9ACK8"/>
<dbReference type="Gene3D" id="2.60.120.200">
    <property type="match status" value="1"/>
</dbReference>
<evidence type="ECO:0000256" key="2">
    <source>
        <dbReference type="ARBA" id="ARBA00022801"/>
    </source>
</evidence>
<accession>A0A9P9ACK8</accession>
<feature type="site" description="Important for catalytic activity, responsible for pKa modulation of the active site Glu and correct orientation of both the proton donor and substrate" evidence="4">
    <location>
        <position position="156"/>
    </location>
</feature>
<evidence type="ECO:0000256" key="5">
    <source>
        <dbReference type="RuleBase" id="RU361187"/>
    </source>
</evidence>
<evidence type="ECO:0000256" key="4">
    <source>
        <dbReference type="PIRSR" id="PIRSR606710-2"/>
    </source>
</evidence>
<comment type="similarity">
    <text evidence="1 5">Belongs to the glycosyl hydrolase 43 family.</text>
</comment>